<dbReference type="AlphaFoldDB" id="A0A5B0NNU5"/>
<dbReference type="EMBL" id="VSWC01000171">
    <property type="protein sequence ID" value="KAA1070187.1"/>
    <property type="molecule type" value="Genomic_DNA"/>
</dbReference>
<keyword evidence="3" id="KW-1185">Reference proteome</keyword>
<organism evidence="2 4">
    <name type="scientific">Puccinia graminis f. sp. tritici</name>
    <dbReference type="NCBI Taxonomy" id="56615"/>
    <lineage>
        <taxon>Eukaryota</taxon>
        <taxon>Fungi</taxon>
        <taxon>Dikarya</taxon>
        <taxon>Basidiomycota</taxon>
        <taxon>Pucciniomycotina</taxon>
        <taxon>Pucciniomycetes</taxon>
        <taxon>Pucciniales</taxon>
        <taxon>Pucciniaceae</taxon>
        <taxon>Puccinia</taxon>
    </lineage>
</organism>
<reference evidence="3 4" key="1">
    <citation type="submission" date="2019-05" db="EMBL/GenBank/DDBJ databases">
        <title>Emergence of the Ug99 lineage of the wheat stem rust pathogen through somatic hybridization.</title>
        <authorList>
            <person name="Li F."/>
            <person name="Upadhyaya N.M."/>
            <person name="Sperschneider J."/>
            <person name="Matny O."/>
            <person name="Nguyen-Phuc H."/>
            <person name="Mago R."/>
            <person name="Raley C."/>
            <person name="Miller M.E."/>
            <person name="Silverstein K.A.T."/>
            <person name="Henningsen E."/>
            <person name="Hirsch C.D."/>
            <person name="Visser B."/>
            <person name="Pretorius Z.A."/>
            <person name="Steffenson B.J."/>
            <person name="Schwessinger B."/>
            <person name="Dodds P.N."/>
            <person name="Figueroa M."/>
        </authorList>
    </citation>
    <scope>NUCLEOTIDE SEQUENCE [LARGE SCALE GENOMIC DNA]</scope>
    <source>
        <strain evidence="1">21-0</strain>
        <strain evidence="2 4">Ug99</strain>
    </source>
</reference>
<accession>A0A5B0NNU5</accession>
<evidence type="ECO:0000313" key="4">
    <source>
        <dbReference type="Proteomes" id="UP000325313"/>
    </source>
</evidence>
<name>A0A5B0NNU5_PUCGR</name>
<dbReference type="Proteomes" id="UP000324748">
    <property type="component" value="Unassembled WGS sequence"/>
</dbReference>
<dbReference type="Proteomes" id="UP000325313">
    <property type="component" value="Unassembled WGS sequence"/>
</dbReference>
<comment type="caution">
    <text evidence="2">The sequence shown here is derived from an EMBL/GenBank/DDBJ whole genome shotgun (WGS) entry which is preliminary data.</text>
</comment>
<evidence type="ECO:0000313" key="2">
    <source>
        <dbReference type="EMBL" id="KAA1090216.1"/>
    </source>
</evidence>
<proteinExistence type="predicted"/>
<sequence>MPSADSRSTLRALLALRDWASRRSLVRDSDSGMRSLVRDSDSLGDEVLGTGF</sequence>
<protein>
    <submittedName>
        <fullName evidence="2">Uncharacterized protein</fullName>
    </submittedName>
</protein>
<dbReference type="EMBL" id="VDEP01000404">
    <property type="protein sequence ID" value="KAA1090216.1"/>
    <property type="molecule type" value="Genomic_DNA"/>
</dbReference>
<evidence type="ECO:0000313" key="1">
    <source>
        <dbReference type="EMBL" id="KAA1070187.1"/>
    </source>
</evidence>
<gene>
    <name evidence="1" type="ORF">PGT21_002541</name>
    <name evidence="2" type="ORF">PGTUg99_037249</name>
</gene>
<evidence type="ECO:0000313" key="3">
    <source>
        <dbReference type="Proteomes" id="UP000324748"/>
    </source>
</evidence>